<comment type="caution">
    <text evidence="1">The sequence shown here is derived from an EMBL/GenBank/DDBJ whole genome shotgun (WGS) entry which is preliminary data.</text>
</comment>
<protein>
    <submittedName>
        <fullName evidence="1">Uncharacterized protein</fullName>
    </submittedName>
</protein>
<evidence type="ECO:0000313" key="2">
    <source>
        <dbReference type="Proteomes" id="UP000233553"/>
    </source>
</evidence>
<dbReference type="AlphaFoldDB" id="A0A2N0WIC7"/>
<reference evidence="1 2" key="1">
    <citation type="submission" date="2017-12" db="EMBL/GenBank/DDBJ databases">
        <title>Draft Genome sequences of multiple microbial strains isolated from spacecraft associated surfaces.</title>
        <authorList>
            <person name="Seuylemezian A."/>
            <person name="Vaishampayan P."/>
            <person name="Venkateswaran K."/>
        </authorList>
    </citation>
    <scope>NUCLEOTIDE SEQUENCE [LARGE SCALE GENOMIC DNA]</scope>
    <source>
        <strain evidence="1 2">2P01AA</strain>
    </source>
</reference>
<dbReference type="EMBL" id="PISJ01000005">
    <property type="protein sequence ID" value="PKF35557.1"/>
    <property type="molecule type" value="Genomic_DNA"/>
</dbReference>
<dbReference type="RefSeq" id="WP_101235778.1">
    <property type="nucleotide sequence ID" value="NZ_PISJ01000005.1"/>
</dbReference>
<dbReference type="Proteomes" id="UP000233553">
    <property type="component" value="Unassembled WGS sequence"/>
</dbReference>
<sequence length="149" mass="16085">MKLGAIVEQFLAEERSVAVLLPESQVQALAVAATAFYCGYSDLASVPKTQLGDITLEAVISIAEWAVIKPLFLLYVERETALQTEATGMQGVGGFGRNSSEVNIEISNLEREFPQKATCVAVITIGGDEAASPLANDYNFPYGFQFPIY</sequence>
<gene>
    <name evidence="1" type="ORF">CW311_04510</name>
</gene>
<proteinExistence type="predicted"/>
<organism evidence="1 2">
    <name type="scientific">Acinetobacter proteolyticus</name>
    <dbReference type="NCBI Taxonomy" id="1776741"/>
    <lineage>
        <taxon>Bacteria</taxon>
        <taxon>Pseudomonadati</taxon>
        <taxon>Pseudomonadota</taxon>
        <taxon>Gammaproteobacteria</taxon>
        <taxon>Moraxellales</taxon>
        <taxon>Moraxellaceae</taxon>
        <taxon>Acinetobacter</taxon>
    </lineage>
</organism>
<name>A0A2N0WIC7_9GAMM</name>
<accession>A0A2N0WIC7</accession>
<evidence type="ECO:0000313" key="1">
    <source>
        <dbReference type="EMBL" id="PKF35557.1"/>
    </source>
</evidence>